<organism evidence="1 2">
    <name type="scientific">Zalaria obscura</name>
    <dbReference type="NCBI Taxonomy" id="2024903"/>
    <lineage>
        <taxon>Eukaryota</taxon>
        <taxon>Fungi</taxon>
        <taxon>Dikarya</taxon>
        <taxon>Ascomycota</taxon>
        <taxon>Pezizomycotina</taxon>
        <taxon>Dothideomycetes</taxon>
        <taxon>Dothideomycetidae</taxon>
        <taxon>Dothideales</taxon>
        <taxon>Zalariaceae</taxon>
        <taxon>Zalaria</taxon>
    </lineage>
</organism>
<gene>
    <name evidence="1" type="ORF">M8818_000561</name>
</gene>
<proteinExistence type="predicted"/>
<dbReference type="EMBL" id="JAMKPW020000002">
    <property type="protein sequence ID" value="KAK8220145.1"/>
    <property type="molecule type" value="Genomic_DNA"/>
</dbReference>
<name>A0ACC3SPU5_9PEZI</name>
<evidence type="ECO:0000313" key="1">
    <source>
        <dbReference type="EMBL" id="KAK8220145.1"/>
    </source>
</evidence>
<sequence length="350" mass="38030">MAAERTKDMKQFETDSTMTHEDGSARYPGLSKSVMAQIKAGVYTPEQIETLMAQRANVIKMIANDLAVHPSTRSPTLPTPYNVSSASIFSSPVKESNKSAGFDSTTMMASRATCEFKCCTHCRPFLRERAYTSFEAVMYNEEPPLNDFEARRLHVVNAEIARGFGLRTVRASRRFPLSESMESLQIPTDGQPSTEHESPTTDPSSGDESWISSESSGSSSGDDHRESEITRTPPAMHTLRRVSGTIASSSPRSTSSTSTVSLPTPATNYTPDVLEHEHQMKALPYRLKDDKDSGIGSEIEKQSLGYGLGLIGMHQNGSSSSVGSEVEVDGGVALTEEAVGRHTPDIITQV</sequence>
<dbReference type="Proteomes" id="UP001320706">
    <property type="component" value="Unassembled WGS sequence"/>
</dbReference>
<accession>A0ACC3SPU5</accession>
<evidence type="ECO:0000313" key="2">
    <source>
        <dbReference type="Proteomes" id="UP001320706"/>
    </source>
</evidence>
<reference evidence="1" key="1">
    <citation type="submission" date="2024-02" db="EMBL/GenBank/DDBJ databases">
        <title>Metagenome Assembled Genome of Zalaria obscura JY119.</title>
        <authorList>
            <person name="Vighnesh L."/>
            <person name="Jagadeeshwari U."/>
            <person name="Venkata Ramana C."/>
            <person name="Sasikala C."/>
        </authorList>
    </citation>
    <scope>NUCLEOTIDE SEQUENCE</scope>
    <source>
        <strain evidence="1">JY119</strain>
    </source>
</reference>
<keyword evidence="2" id="KW-1185">Reference proteome</keyword>
<comment type="caution">
    <text evidence="1">The sequence shown here is derived from an EMBL/GenBank/DDBJ whole genome shotgun (WGS) entry which is preliminary data.</text>
</comment>
<protein>
    <submittedName>
        <fullName evidence="1">Uncharacterized protein</fullName>
    </submittedName>
</protein>